<dbReference type="Gene3D" id="3.90.190.20">
    <property type="entry name" value="Mur ligase, C-terminal domain"/>
    <property type="match status" value="1"/>
</dbReference>
<evidence type="ECO:0000256" key="11">
    <source>
        <dbReference type="RuleBase" id="RU004136"/>
    </source>
</evidence>
<feature type="domain" description="Mur ligase N-terminal catalytic" evidence="12">
    <location>
        <begin position="36"/>
        <end position="78"/>
    </location>
</feature>
<comment type="catalytic activity">
    <reaction evidence="10 11">
        <text>D-alanyl-D-alanine + UDP-N-acetyl-alpha-D-muramoyl-L-alanyl-gamma-D-glutamyl-meso-2,6-diaminopimelate + ATP = UDP-N-acetyl-alpha-D-muramoyl-L-alanyl-gamma-D-glutamyl-meso-2,6-diaminopimeloyl-D-alanyl-D-alanine + ADP + phosphate + H(+)</text>
        <dbReference type="Rhea" id="RHEA:28374"/>
        <dbReference type="ChEBI" id="CHEBI:15378"/>
        <dbReference type="ChEBI" id="CHEBI:30616"/>
        <dbReference type="ChEBI" id="CHEBI:43474"/>
        <dbReference type="ChEBI" id="CHEBI:57822"/>
        <dbReference type="ChEBI" id="CHEBI:61386"/>
        <dbReference type="ChEBI" id="CHEBI:83905"/>
        <dbReference type="ChEBI" id="CHEBI:456216"/>
        <dbReference type="EC" id="6.3.2.10"/>
    </reaction>
</comment>
<dbReference type="SUPFAM" id="SSF53623">
    <property type="entry name" value="MurD-like peptide ligases, catalytic domain"/>
    <property type="match status" value="1"/>
</dbReference>
<keyword evidence="16" id="KW-1185">Reference proteome</keyword>
<keyword evidence="9 10" id="KW-0961">Cell wall biogenesis/degradation</keyword>
<keyword evidence="6 10" id="KW-0133">Cell shape</keyword>
<keyword evidence="3 10" id="KW-0132">Cell division</keyword>
<evidence type="ECO:0000256" key="10">
    <source>
        <dbReference type="HAMAP-Rule" id="MF_02019"/>
    </source>
</evidence>
<dbReference type="GO" id="GO:0016874">
    <property type="term" value="F:ligase activity"/>
    <property type="evidence" value="ECO:0007669"/>
    <property type="project" value="UniProtKB-KW"/>
</dbReference>
<comment type="function">
    <text evidence="10 11">Involved in cell wall formation. Catalyzes the final step in the synthesis of UDP-N-acetylmuramoyl-pentapeptide, the precursor of murein.</text>
</comment>
<dbReference type="NCBIfam" id="TIGR01143">
    <property type="entry name" value="murF"/>
    <property type="match status" value="1"/>
</dbReference>
<feature type="domain" description="Mur ligase central" evidence="14">
    <location>
        <begin position="116"/>
        <end position="302"/>
    </location>
</feature>
<keyword evidence="2 10" id="KW-0436">Ligase</keyword>
<evidence type="ECO:0000313" key="16">
    <source>
        <dbReference type="Proteomes" id="UP000831786"/>
    </source>
</evidence>
<name>A0ABY4FPZ1_9MICO</name>
<dbReference type="InterPro" id="IPR005863">
    <property type="entry name" value="UDP-N-AcMur_synth"/>
</dbReference>
<evidence type="ECO:0000259" key="13">
    <source>
        <dbReference type="Pfam" id="PF02875"/>
    </source>
</evidence>
<dbReference type="Pfam" id="PF02875">
    <property type="entry name" value="Mur_ligase_C"/>
    <property type="match status" value="1"/>
</dbReference>
<protein>
    <recommendedName>
        <fullName evidence="10 11">UDP-N-acetylmuramoyl-tripeptide--D-alanyl-D-alanine ligase</fullName>
        <ecNumber evidence="10 11">6.3.2.10</ecNumber>
    </recommendedName>
    <alternativeName>
        <fullName evidence="10">D-alanyl-D-alanine-adding enzyme</fullName>
    </alternativeName>
</protein>
<evidence type="ECO:0000259" key="14">
    <source>
        <dbReference type="Pfam" id="PF08245"/>
    </source>
</evidence>
<dbReference type="EMBL" id="CP095045">
    <property type="protein sequence ID" value="UOQ58350.1"/>
    <property type="molecule type" value="Genomic_DNA"/>
</dbReference>
<dbReference type="Pfam" id="PF01225">
    <property type="entry name" value="Mur_ligase"/>
    <property type="match status" value="1"/>
</dbReference>
<keyword evidence="7 10" id="KW-0573">Peptidoglycan synthesis</keyword>
<proteinExistence type="inferred from homology"/>
<accession>A0ABY4FPZ1</accession>
<reference evidence="15 16" key="1">
    <citation type="submission" date="2022-04" db="EMBL/GenBank/DDBJ databases">
        <title>Leucobacter sp. isolated from rhizosphere of garlic.</title>
        <authorList>
            <person name="Won M."/>
            <person name="Lee C.-M."/>
            <person name="Woen H.-Y."/>
            <person name="Kwon S.-W."/>
        </authorList>
    </citation>
    <scope>NUCLEOTIDE SEQUENCE [LARGE SCALE GENOMIC DNA]</scope>
    <source>
        <strain evidence="15 16">H21R-40</strain>
    </source>
</reference>
<feature type="binding site" evidence="10">
    <location>
        <begin position="118"/>
        <end position="124"/>
    </location>
    <ligand>
        <name>ATP</name>
        <dbReference type="ChEBI" id="CHEBI:30616"/>
    </ligand>
</feature>
<sequence length="470" mass="48882">MIDLTLAEIASAVGGELLLGTGGATPETVVGGASQTDSREVRPGQIFFARRGEETDGHRFAGAAVDAGAALVVAERSVDDRVPQVIVPESTLALGALATEVVRRVREIGRLTIVGITGSNGKTTTKNLVAAMTERAGIATVASEKSFNNEVGGPLTMLRVDAGTDALVAEMGASAEGEIARLTAMAPPHIGVVLSVGLAHAGEFGGIETTFRTKSEMVRDLPASAVAVLNRDDPRVAQMAGLTEARVRWFGLHPEAEVRAEDVDSGPDGTRFLLRAGEASARLHFPVLGEHHVANALAASAIGLELGLSLDAVAESLAETAIAAPGRMQPLGGRDGITIINDAYNASPDSMSAALRTLAQIRRPEGRSVAVLGAMSELGEFSIEEHRRIGLLAVRLGISELVVVGAEARHLHISAINEGSWDGESVFFETQDEAFGYLADTLRPADTVIVKSSNAAGLQSLGDRLGEAFA</sequence>
<dbReference type="PANTHER" id="PTHR43024">
    <property type="entry name" value="UDP-N-ACETYLMURAMOYL-TRIPEPTIDE--D-ALANYL-D-ALANINE LIGASE"/>
    <property type="match status" value="1"/>
</dbReference>
<organism evidence="15 16">
    <name type="scientific">Leucobacter allii</name>
    <dbReference type="NCBI Taxonomy" id="2932247"/>
    <lineage>
        <taxon>Bacteria</taxon>
        <taxon>Bacillati</taxon>
        <taxon>Actinomycetota</taxon>
        <taxon>Actinomycetes</taxon>
        <taxon>Micrococcales</taxon>
        <taxon>Microbacteriaceae</taxon>
        <taxon>Leucobacter</taxon>
    </lineage>
</organism>
<dbReference type="EC" id="6.3.2.10" evidence="10 11"/>
<dbReference type="SUPFAM" id="SSF63418">
    <property type="entry name" value="MurE/MurF N-terminal domain"/>
    <property type="match status" value="1"/>
</dbReference>
<dbReference type="InterPro" id="IPR035911">
    <property type="entry name" value="MurE/MurF_N"/>
</dbReference>
<dbReference type="PANTHER" id="PTHR43024:SF1">
    <property type="entry name" value="UDP-N-ACETYLMURAMOYL-TRIPEPTIDE--D-ALANYL-D-ALANINE LIGASE"/>
    <property type="match status" value="1"/>
</dbReference>
<evidence type="ECO:0000256" key="2">
    <source>
        <dbReference type="ARBA" id="ARBA00022598"/>
    </source>
</evidence>
<dbReference type="RefSeq" id="WP_244729407.1">
    <property type="nucleotide sequence ID" value="NZ_CP095045.1"/>
</dbReference>
<dbReference type="InterPro" id="IPR036565">
    <property type="entry name" value="Mur-like_cat_sf"/>
</dbReference>
<evidence type="ECO:0000256" key="6">
    <source>
        <dbReference type="ARBA" id="ARBA00022960"/>
    </source>
</evidence>
<evidence type="ECO:0000256" key="4">
    <source>
        <dbReference type="ARBA" id="ARBA00022741"/>
    </source>
</evidence>
<keyword evidence="4 10" id="KW-0547">Nucleotide-binding</keyword>
<evidence type="ECO:0000313" key="15">
    <source>
        <dbReference type="EMBL" id="UOQ58350.1"/>
    </source>
</evidence>
<evidence type="ECO:0000256" key="3">
    <source>
        <dbReference type="ARBA" id="ARBA00022618"/>
    </source>
</evidence>
<comment type="subcellular location">
    <subcellularLocation>
        <location evidence="10 11">Cytoplasm</location>
    </subcellularLocation>
</comment>
<dbReference type="SUPFAM" id="SSF53244">
    <property type="entry name" value="MurD-like peptide ligases, peptide-binding domain"/>
    <property type="match status" value="1"/>
</dbReference>
<dbReference type="Pfam" id="PF08245">
    <property type="entry name" value="Mur_ligase_M"/>
    <property type="match status" value="1"/>
</dbReference>
<dbReference type="InterPro" id="IPR004101">
    <property type="entry name" value="Mur_ligase_C"/>
</dbReference>
<evidence type="ECO:0000256" key="9">
    <source>
        <dbReference type="ARBA" id="ARBA00023316"/>
    </source>
</evidence>
<comment type="pathway">
    <text evidence="10 11">Cell wall biogenesis; peptidoglycan biosynthesis.</text>
</comment>
<gene>
    <name evidence="10" type="primary">murF</name>
    <name evidence="15" type="ORF">MUN78_05800</name>
</gene>
<evidence type="ECO:0000256" key="7">
    <source>
        <dbReference type="ARBA" id="ARBA00022984"/>
    </source>
</evidence>
<keyword evidence="8 10" id="KW-0131">Cell cycle</keyword>
<dbReference type="HAMAP" id="MF_02019">
    <property type="entry name" value="MurF"/>
    <property type="match status" value="1"/>
</dbReference>
<comment type="similarity">
    <text evidence="10">Belongs to the MurCDEF family. MurF subfamily.</text>
</comment>
<evidence type="ECO:0000256" key="1">
    <source>
        <dbReference type="ARBA" id="ARBA00022490"/>
    </source>
</evidence>
<keyword evidence="1 10" id="KW-0963">Cytoplasm</keyword>
<feature type="domain" description="Mur ligase C-terminal" evidence="13">
    <location>
        <begin position="326"/>
        <end position="453"/>
    </location>
</feature>
<evidence type="ECO:0000259" key="12">
    <source>
        <dbReference type="Pfam" id="PF01225"/>
    </source>
</evidence>
<dbReference type="Proteomes" id="UP000831786">
    <property type="component" value="Chromosome"/>
</dbReference>
<dbReference type="Gene3D" id="3.40.1190.10">
    <property type="entry name" value="Mur-like, catalytic domain"/>
    <property type="match status" value="1"/>
</dbReference>
<evidence type="ECO:0000256" key="5">
    <source>
        <dbReference type="ARBA" id="ARBA00022840"/>
    </source>
</evidence>
<dbReference type="InterPro" id="IPR013221">
    <property type="entry name" value="Mur_ligase_cen"/>
</dbReference>
<evidence type="ECO:0000256" key="8">
    <source>
        <dbReference type="ARBA" id="ARBA00023306"/>
    </source>
</evidence>
<dbReference type="InterPro" id="IPR036615">
    <property type="entry name" value="Mur_ligase_C_dom_sf"/>
</dbReference>
<dbReference type="Gene3D" id="3.40.1390.10">
    <property type="entry name" value="MurE/MurF, N-terminal domain"/>
    <property type="match status" value="1"/>
</dbReference>
<dbReference type="InterPro" id="IPR000713">
    <property type="entry name" value="Mur_ligase_N"/>
</dbReference>
<keyword evidence="5 10" id="KW-0067">ATP-binding</keyword>
<dbReference type="InterPro" id="IPR051046">
    <property type="entry name" value="MurCDEF_CellWall_CoF430Synth"/>
</dbReference>